<dbReference type="GO" id="GO:0005739">
    <property type="term" value="C:mitochondrion"/>
    <property type="evidence" value="ECO:0007669"/>
    <property type="project" value="UniProtKB-SubCell"/>
</dbReference>
<evidence type="ECO:0000256" key="5">
    <source>
        <dbReference type="ARBA" id="ARBA00022763"/>
    </source>
</evidence>
<evidence type="ECO:0000256" key="8">
    <source>
        <dbReference type="ARBA" id="ARBA00023004"/>
    </source>
</evidence>
<gene>
    <name evidence="14" type="primary">NTH1</name>
    <name evidence="17" type="ORF">ACJMK2_034663</name>
</gene>
<evidence type="ECO:0000256" key="10">
    <source>
        <dbReference type="ARBA" id="ARBA00023204"/>
    </source>
</evidence>
<dbReference type="InterPro" id="IPR030841">
    <property type="entry name" value="NTH1"/>
</dbReference>
<comment type="cofactor">
    <cofactor evidence="1">
        <name>[4Fe-4S] cluster</name>
        <dbReference type="ChEBI" id="CHEBI:49883"/>
    </cofactor>
</comment>
<dbReference type="Pfam" id="PF00730">
    <property type="entry name" value="HhH-GPD"/>
    <property type="match status" value="1"/>
</dbReference>
<dbReference type="PANTHER" id="PTHR43286">
    <property type="entry name" value="ENDONUCLEASE III-LIKE PROTEIN 1"/>
    <property type="match status" value="1"/>
</dbReference>
<keyword evidence="6 14" id="KW-0378">Hydrolase</keyword>
<dbReference type="InterPro" id="IPR003265">
    <property type="entry name" value="HhH-GPD_domain"/>
</dbReference>
<keyword evidence="12 14" id="KW-0326">Glycosidase</keyword>
<dbReference type="GO" id="GO:0046872">
    <property type="term" value="F:metal ion binding"/>
    <property type="evidence" value="ECO:0007669"/>
    <property type="project" value="UniProtKB-KW"/>
</dbReference>
<dbReference type="InterPro" id="IPR004036">
    <property type="entry name" value="Endonuclease-III-like_CS2"/>
</dbReference>
<evidence type="ECO:0000256" key="13">
    <source>
        <dbReference type="ARBA" id="ARBA00044632"/>
    </source>
</evidence>
<comment type="caution">
    <text evidence="17">The sequence shown here is derived from an EMBL/GenBank/DDBJ whole genome shotgun (WGS) entry which is preliminary data.</text>
</comment>
<evidence type="ECO:0000256" key="11">
    <source>
        <dbReference type="ARBA" id="ARBA00023239"/>
    </source>
</evidence>
<keyword evidence="5 14" id="KW-0227">DNA damage</keyword>
<dbReference type="EC" id="3.2.2.-" evidence="14"/>
<keyword evidence="7" id="KW-0809">Transit peptide</keyword>
<accession>A0ABD3WU37</accession>
<sequence length="300" mass="33909">MSQSKYFSGRCVTRSRKLLGNAGNVSPASVSLTADAEQAESAGKRIKRHLSVEYEKESVEENNEGKERKWEPPRWKEQLNNVFTMRKNRDAPVDTMGCDVISDTTATPQIYRYQVLLSLMLSSQTKDQVTSAAMAKLQKHGCNIENILQTSDKQLGELIYPVGFGKRKVEYIRRTSEILKNKYNGDIPNTVEELCSLPGVGPKMAHLVMKCAWNQVTGIGVDTHVHRISNRLGWTQKPTNQPEKTRVALEAWLPREYWKDINHLLVGFGQQTCLPVGPKCGECLNREICPYARGKRSDKK</sequence>
<evidence type="ECO:0000256" key="4">
    <source>
        <dbReference type="ARBA" id="ARBA00022723"/>
    </source>
</evidence>
<evidence type="ECO:0000256" key="12">
    <source>
        <dbReference type="ARBA" id="ARBA00023295"/>
    </source>
</evidence>
<dbReference type="GO" id="GO:0005634">
    <property type="term" value="C:nucleus"/>
    <property type="evidence" value="ECO:0007669"/>
    <property type="project" value="UniProtKB-SubCell"/>
</dbReference>
<dbReference type="GO" id="GO:0003677">
    <property type="term" value="F:DNA binding"/>
    <property type="evidence" value="ECO:0007669"/>
    <property type="project" value="UniProtKB-UniRule"/>
</dbReference>
<organism evidence="17 18">
    <name type="scientific">Sinanodonta woodiana</name>
    <name type="common">Chinese pond mussel</name>
    <name type="synonym">Anodonta woodiana</name>
    <dbReference type="NCBI Taxonomy" id="1069815"/>
    <lineage>
        <taxon>Eukaryota</taxon>
        <taxon>Metazoa</taxon>
        <taxon>Spiralia</taxon>
        <taxon>Lophotrochozoa</taxon>
        <taxon>Mollusca</taxon>
        <taxon>Bivalvia</taxon>
        <taxon>Autobranchia</taxon>
        <taxon>Heteroconchia</taxon>
        <taxon>Palaeoheterodonta</taxon>
        <taxon>Unionida</taxon>
        <taxon>Unionoidea</taxon>
        <taxon>Unionidae</taxon>
        <taxon>Unioninae</taxon>
        <taxon>Sinanodonta</taxon>
    </lineage>
</organism>
<dbReference type="GO" id="GO:0051539">
    <property type="term" value="F:4 iron, 4 sulfur cluster binding"/>
    <property type="evidence" value="ECO:0007669"/>
    <property type="project" value="UniProtKB-KW"/>
</dbReference>
<dbReference type="GO" id="GO:0006285">
    <property type="term" value="P:base-excision repair, AP site formation"/>
    <property type="evidence" value="ECO:0007669"/>
    <property type="project" value="UniProtKB-UniRule"/>
</dbReference>
<evidence type="ECO:0000256" key="2">
    <source>
        <dbReference type="ARBA" id="ARBA00008343"/>
    </source>
</evidence>
<evidence type="ECO:0000313" key="18">
    <source>
        <dbReference type="Proteomes" id="UP001634394"/>
    </source>
</evidence>
<keyword evidence="3" id="KW-0004">4Fe-4S</keyword>
<dbReference type="InterPro" id="IPR023170">
    <property type="entry name" value="HhH_base_excis_C"/>
</dbReference>
<keyword evidence="11 14" id="KW-0456">Lyase</keyword>
<comment type="subcellular location">
    <subcellularLocation>
        <location evidence="14">Nucleus</location>
    </subcellularLocation>
    <subcellularLocation>
        <location evidence="14">Mitochondrion</location>
    </subcellularLocation>
</comment>
<dbReference type="Proteomes" id="UP001634394">
    <property type="component" value="Unassembled WGS sequence"/>
</dbReference>
<keyword evidence="4" id="KW-0479">Metal-binding</keyword>
<dbReference type="PANTHER" id="PTHR43286:SF1">
    <property type="entry name" value="ENDONUCLEASE III-LIKE PROTEIN 1"/>
    <property type="match status" value="1"/>
</dbReference>
<keyword evidence="18" id="KW-1185">Reference proteome</keyword>
<comment type="caution">
    <text evidence="14">Lacks conserved residue(s) required for the propagation of feature annotation.</text>
</comment>
<evidence type="ECO:0000256" key="6">
    <source>
        <dbReference type="ARBA" id="ARBA00022801"/>
    </source>
</evidence>
<dbReference type="EMBL" id="JBJQND010000005">
    <property type="protein sequence ID" value="KAL3876882.1"/>
    <property type="molecule type" value="Genomic_DNA"/>
</dbReference>
<evidence type="ECO:0000256" key="15">
    <source>
        <dbReference type="SAM" id="MobiDB-lite"/>
    </source>
</evidence>
<comment type="catalytic activity">
    <reaction evidence="13 14">
        <text>2'-deoxyribonucleotide-(2'-deoxyribose 5'-phosphate)-2'-deoxyribonucleotide-DNA = a 3'-end 2'-deoxyribonucleotide-(2,3-dehydro-2,3-deoxyribose 5'-phosphate)-DNA + a 5'-end 5'-phospho-2'-deoxyribonucleoside-DNA + H(+)</text>
        <dbReference type="Rhea" id="RHEA:66592"/>
        <dbReference type="Rhea" id="RHEA-COMP:13180"/>
        <dbReference type="Rhea" id="RHEA-COMP:16897"/>
        <dbReference type="Rhea" id="RHEA-COMP:17067"/>
        <dbReference type="ChEBI" id="CHEBI:15378"/>
        <dbReference type="ChEBI" id="CHEBI:136412"/>
        <dbReference type="ChEBI" id="CHEBI:157695"/>
        <dbReference type="ChEBI" id="CHEBI:167181"/>
        <dbReference type="EC" id="4.2.99.18"/>
    </reaction>
</comment>
<dbReference type="InterPro" id="IPR000445">
    <property type="entry name" value="HhH_motif"/>
</dbReference>
<feature type="region of interest" description="Disordered" evidence="15">
    <location>
        <begin position="21"/>
        <end position="43"/>
    </location>
</feature>
<feature type="domain" description="HhH-GPD" evidence="16">
    <location>
        <begin position="121"/>
        <end position="271"/>
    </location>
</feature>
<feature type="compositionally biased region" description="Polar residues" evidence="15">
    <location>
        <begin position="23"/>
        <end position="32"/>
    </location>
</feature>
<keyword evidence="14" id="KW-0496">Mitochondrion</keyword>
<evidence type="ECO:0000256" key="1">
    <source>
        <dbReference type="ARBA" id="ARBA00001966"/>
    </source>
</evidence>
<dbReference type="SMART" id="SM00525">
    <property type="entry name" value="FES"/>
    <property type="match status" value="1"/>
</dbReference>
<comment type="similarity">
    <text evidence="2 14">Belongs to the Nth/MutY family.</text>
</comment>
<comment type="function">
    <text evidence="14">Bifunctional DNA N-glycosylase with associated apurinic/apyrimidinic (AP) lyase function that catalyzes the first step in base excision repair (BER), the primary repair pathway for the repair of oxidative DNA damage. The DNA N-glycosylase activity releases the damaged DNA base from DNA by cleaving the N-glycosidic bond, leaving an AP site. The AP lyase activity cleaves the phosphodiester bond 3' to the AP site by a beta-elimination. Primarily recognizes and repairs oxidative base damage of pyrimidines.</text>
</comment>
<dbReference type="SUPFAM" id="SSF48150">
    <property type="entry name" value="DNA-glycosylase"/>
    <property type="match status" value="1"/>
</dbReference>
<dbReference type="EMBL" id="JBJQND010000005">
    <property type="protein sequence ID" value="KAL3876881.1"/>
    <property type="molecule type" value="Genomic_DNA"/>
</dbReference>
<dbReference type="EC" id="4.2.99.18" evidence="14"/>
<evidence type="ECO:0000256" key="3">
    <source>
        <dbReference type="ARBA" id="ARBA00022485"/>
    </source>
</evidence>
<proteinExistence type="inferred from homology"/>
<name>A0ABD3WU37_SINWO</name>
<protein>
    <recommendedName>
        <fullName evidence="14">Endonuclease III homolog</fullName>
        <ecNumber evidence="14">3.2.2.-</ecNumber>
        <ecNumber evidence="14">4.2.99.18</ecNumber>
    </recommendedName>
    <alternativeName>
        <fullName evidence="14">Bifunctional DNA N-glycosylase/DNA-(apurinic or apyrimidinic site) lyase</fullName>
        <shortName evidence="14">DNA glycosylase/AP lyase</shortName>
    </alternativeName>
</protein>
<dbReference type="Pfam" id="PF00633">
    <property type="entry name" value="HHH"/>
    <property type="match status" value="1"/>
</dbReference>
<dbReference type="CDD" id="cd00056">
    <property type="entry name" value="ENDO3c"/>
    <property type="match status" value="1"/>
</dbReference>
<dbReference type="GO" id="GO:0000703">
    <property type="term" value="F:oxidized pyrimidine nucleobase lesion DNA N-glycosylase activity"/>
    <property type="evidence" value="ECO:0007669"/>
    <property type="project" value="UniProtKB-UniRule"/>
</dbReference>
<dbReference type="InterPro" id="IPR011257">
    <property type="entry name" value="DNA_glycosylase"/>
</dbReference>
<keyword evidence="9" id="KW-0411">Iron-sulfur</keyword>
<dbReference type="GO" id="GO:0140078">
    <property type="term" value="F:class I DNA-(apurinic or apyrimidinic site) endonuclease activity"/>
    <property type="evidence" value="ECO:0007669"/>
    <property type="project" value="UniProtKB-EC"/>
</dbReference>
<evidence type="ECO:0000259" key="16">
    <source>
        <dbReference type="SMART" id="SM00478"/>
    </source>
</evidence>
<keyword evidence="10 14" id="KW-0234">DNA repair</keyword>
<evidence type="ECO:0000256" key="7">
    <source>
        <dbReference type="ARBA" id="ARBA00022946"/>
    </source>
</evidence>
<dbReference type="Gene3D" id="1.10.1670.10">
    <property type="entry name" value="Helix-hairpin-Helix base-excision DNA repair enzymes (C-terminal)"/>
    <property type="match status" value="1"/>
</dbReference>
<dbReference type="InterPro" id="IPR003651">
    <property type="entry name" value="Endonuclease3_FeS-loop_motif"/>
</dbReference>
<dbReference type="FunFam" id="1.10.340.30:FF:000005">
    <property type="entry name" value="Endonuclease III-like protein 1"/>
    <property type="match status" value="1"/>
</dbReference>
<dbReference type="PROSITE" id="PS01155">
    <property type="entry name" value="ENDONUCLEASE_III_2"/>
    <property type="match status" value="1"/>
</dbReference>
<keyword evidence="14" id="KW-0539">Nucleus</keyword>
<evidence type="ECO:0000313" key="17">
    <source>
        <dbReference type="EMBL" id="KAL3876881.1"/>
    </source>
</evidence>
<evidence type="ECO:0000256" key="14">
    <source>
        <dbReference type="HAMAP-Rule" id="MF_03183"/>
    </source>
</evidence>
<dbReference type="SMART" id="SM00478">
    <property type="entry name" value="ENDO3c"/>
    <property type="match status" value="1"/>
</dbReference>
<dbReference type="FunFam" id="1.10.1670.10:FF:000003">
    <property type="entry name" value="Endonuclease III homolog"/>
    <property type="match status" value="1"/>
</dbReference>
<dbReference type="Gene3D" id="1.10.340.30">
    <property type="entry name" value="Hypothetical protein, domain 2"/>
    <property type="match status" value="1"/>
</dbReference>
<keyword evidence="8" id="KW-0408">Iron</keyword>
<reference evidence="17 18" key="1">
    <citation type="submission" date="2024-11" db="EMBL/GenBank/DDBJ databases">
        <title>Chromosome-level genome assembly of the freshwater bivalve Anodonta woodiana.</title>
        <authorList>
            <person name="Chen X."/>
        </authorList>
    </citation>
    <scope>NUCLEOTIDE SEQUENCE [LARGE SCALE GENOMIC DNA]</scope>
    <source>
        <strain evidence="17">MN2024</strain>
        <tissue evidence="17">Gills</tissue>
    </source>
</reference>
<dbReference type="HAMAP" id="MF_03183">
    <property type="entry name" value="Endonuclease_III_Nth"/>
    <property type="match status" value="1"/>
</dbReference>
<dbReference type="AlphaFoldDB" id="A0ABD3WU37"/>
<evidence type="ECO:0000256" key="9">
    <source>
        <dbReference type="ARBA" id="ARBA00023014"/>
    </source>
</evidence>